<dbReference type="Proteomes" id="UP001055115">
    <property type="component" value="Unassembled WGS sequence"/>
</dbReference>
<dbReference type="AlphaFoldDB" id="A0AA37UK73"/>
<feature type="compositionally biased region" description="Pro residues" evidence="1">
    <location>
        <begin position="76"/>
        <end position="85"/>
    </location>
</feature>
<protein>
    <submittedName>
        <fullName evidence="2">Uncharacterized protein</fullName>
    </submittedName>
</protein>
<gene>
    <name evidence="2" type="ORF">ColSpa_11045</name>
</gene>
<evidence type="ECO:0000313" key="3">
    <source>
        <dbReference type="Proteomes" id="UP001055115"/>
    </source>
</evidence>
<feature type="compositionally biased region" description="Basic residues" evidence="1">
    <location>
        <begin position="18"/>
        <end position="38"/>
    </location>
</feature>
<keyword evidence="3" id="KW-1185">Reference proteome</keyword>
<dbReference type="EMBL" id="BQXU01000041">
    <property type="protein sequence ID" value="GKT50864.1"/>
    <property type="molecule type" value="Genomic_DNA"/>
</dbReference>
<sequence>MAWAVDIQGFKDTVNATRLKRPRPSRSIHQNRQKHHNQRPPSTTAGTLHSTSYPLQTKTPRQRLTHSPPQHLSPLPHAPVGPQQPPSTQTPLQSLLPLEQHMPTRASTQWKPSAQHPGPQQGIDVGQQFQLRGRWQATLLKQSVYGGQVVLWGGGH</sequence>
<accession>A0AA37UK73</accession>
<organism evidence="2 3">
    <name type="scientific">Colletotrichum spaethianum</name>
    <dbReference type="NCBI Taxonomy" id="700344"/>
    <lineage>
        <taxon>Eukaryota</taxon>
        <taxon>Fungi</taxon>
        <taxon>Dikarya</taxon>
        <taxon>Ascomycota</taxon>
        <taxon>Pezizomycotina</taxon>
        <taxon>Sordariomycetes</taxon>
        <taxon>Hypocreomycetidae</taxon>
        <taxon>Glomerellales</taxon>
        <taxon>Glomerellaceae</taxon>
        <taxon>Colletotrichum</taxon>
        <taxon>Colletotrichum spaethianum species complex</taxon>
    </lineage>
</organism>
<feature type="region of interest" description="Disordered" evidence="1">
    <location>
        <begin position="1"/>
        <end position="121"/>
    </location>
</feature>
<evidence type="ECO:0000256" key="1">
    <source>
        <dbReference type="SAM" id="MobiDB-lite"/>
    </source>
</evidence>
<feature type="compositionally biased region" description="Polar residues" evidence="1">
    <location>
        <begin position="39"/>
        <end position="59"/>
    </location>
</feature>
<feature type="compositionally biased region" description="Low complexity" evidence="1">
    <location>
        <begin position="86"/>
        <end position="98"/>
    </location>
</feature>
<feature type="compositionally biased region" description="Low complexity" evidence="1">
    <location>
        <begin position="65"/>
        <end position="75"/>
    </location>
</feature>
<dbReference type="RefSeq" id="XP_049133214.1">
    <property type="nucleotide sequence ID" value="XM_049277257.1"/>
</dbReference>
<reference evidence="2 3" key="1">
    <citation type="submission" date="2022-03" db="EMBL/GenBank/DDBJ databases">
        <title>Genome data of Colletotrichum spp.</title>
        <authorList>
            <person name="Utami Y.D."/>
            <person name="Hiruma K."/>
        </authorList>
    </citation>
    <scope>NUCLEOTIDE SEQUENCE [LARGE SCALE GENOMIC DNA]</scope>
    <source>
        <strain evidence="2 3">MAFF 239500</strain>
    </source>
</reference>
<dbReference type="GeneID" id="73331847"/>
<evidence type="ECO:0000313" key="2">
    <source>
        <dbReference type="EMBL" id="GKT50864.1"/>
    </source>
</evidence>
<name>A0AA37UK73_9PEZI</name>
<proteinExistence type="predicted"/>
<comment type="caution">
    <text evidence="2">The sequence shown here is derived from an EMBL/GenBank/DDBJ whole genome shotgun (WGS) entry which is preliminary data.</text>
</comment>